<dbReference type="FunFam" id="1.25.40.180:FF:000008">
    <property type="entry name" value="Programmed cell death protein 4"/>
    <property type="match status" value="1"/>
</dbReference>
<feature type="domain" description="MI" evidence="8">
    <location>
        <begin position="308"/>
        <end position="431"/>
    </location>
</feature>
<evidence type="ECO:0000256" key="2">
    <source>
        <dbReference type="ARBA" id="ARBA00005497"/>
    </source>
</evidence>
<proteinExistence type="inferred from homology"/>
<keyword evidence="5" id="KW-0677">Repeat</keyword>
<feature type="compositionally biased region" description="Polar residues" evidence="7">
    <location>
        <begin position="62"/>
        <end position="76"/>
    </location>
</feature>
<keyword evidence="10" id="KW-1185">Reference proteome</keyword>
<feature type="compositionally biased region" description="Basic residues" evidence="7">
    <location>
        <begin position="79"/>
        <end position="92"/>
    </location>
</feature>
<feature type="compositionally biased region" description="Gly residues" evidence="7">
    <location>
        <begin position="93"/>
        <end position="104"/>
    </location>
</feature>
<dbReference type="InterPro" id="IPR016024">
    <property type="entry name" value="ARM-type_fold"/>
</dbReference>
<dbReference type="Gene3D" id="1.25.40.180">
    <property type="match status" value="2"/>
</dbReference>
<feature type="domain" description="MI" evidence="8">
    <location>
        <begin position="145"/>
        <end position="266"/>
    </location>
</feature>
<dbReference type="PANTHER" id="PTHR12626:SF0">
    <property type="entry name" value="PROGRAMMED CELL DEATH PROTEIN 4"/>
    <property type="match status" value="1"/>
</dbReference>
<dbReference type="Proteomes" id="UP001195483">
    <property type="component" value="Unassembled WGS sequence"/>
</dbReference>
<evidence type="ECO:0000259" key="8">
    <source>
        <dbReference type="PROSITE" id="PS51366"/>
    </source>
</evidence>
<dbReference type="InterPro" id="IPR003891">
    <property type="entry name" value="Initiation_fac_eIF4g_MI"/>
</dbReference>
<dbReference type="PROSITE" id="PS51366">
    <property type="entry name" value="MI"/>
    <property type="match status" value="2"/>
</dbReference>
<comment type="similarity">
    <text evidence="2">Belongs to the PDCD4 family.</text>
</comment>
<dbReference type="InterPro" id="IPR039778">
    <property type="entry name" value="PDCD4"/>
</dbReference>
<dbReference type="GO" id="GO:0045892">
    <property type="term" value="P:negative regulation of DNA-templated transcription"/>
    <property type="evidence" value="ECO:0007669"/>
    <property type="project" value="InterPro"/>
</dbReference>
<gene>
    <name evidence="9" type="ORF">CHS0354_041259</name>
</gene>
<reference evidence="9" key="1">
    <citation type="journal article" date="2021" name="Genome Biol. Evol.">
        <title>A High-Quality Reference Genome for a Parasitic Bivalve with Doubly Uniparental Inheritance (Bivalvia: Unionida).</title>
        <authorList>
            <person name="Smith C.H."/>
        </authorList>
    </citation>
    <scope>NUCLEOTIDE SEQUENCE</scope>
    <source>
        <strain evidence="9">CHS0354</strain>
    </source>
</reference>
<evidence type="ECO:0000256" key="6">
    <source>
        <dbReference type="ARBA" id="ARBA00023242"/>
    </source>
</evidence>
<reference evidence="9" key="3">
    <citation type="submission" date="2023-05" db="EMBL/GenBank/DDBJ databases">
        <authorList>
            <person name="Smith C.H."/>
        </authorList>
    </citation>
    <scope>NUCLEOTIDE SEQUENCE</scope>
    <source>
        <strain evidence="9">CHS0354</strain>
        <tissue evidence="9">Mantle</tissue>
    </source>
</reference>
<dbReference type="SUPFAM" id="SSF48371">
    <property type="entry name" value="ARM repeat"/>
    <property type="match status" value="2"/>
</dbReference>
<organism evidence="9 10">
    <name type="scientific">Potamilus streckersoni</name>
    <dbReference type="NCBI Taxonomy" id="2493646"/>
    <lineage>
        <taxon>Eukaryota</taxon>
        <taxon>Metazoa</taxon>
        <taxon>Spiralia</taxon>
        <taxon>Lophotrochozoa</taxon>
        <taxon>Mollusca</taxon>
        <taxon>Bivalvia</taxon>
        <taxon>Autobranchia</taxon>
        <taxon>Heteroconchia</taxon>
        <taxon>Palaeoheterodonta</taxon>
        <taxon>Unionida</taxon>
        <taxon>Unionoidea</taxon>
        <taxon>Unionidae</taxon>
        <taxon>Ambleminae</taxon>
        <taxon>Lampsilini</taxon>
        <taxon>Potamilus</taxon>
    </lineage>
</organism>
<evidence type="ECO:0000256" key="1">
    <source>
        <dbReference type="ARBA" id="ARBA00004496"/>
    </source>
</evidence>
<dbReference type="PANTHER" id="PTHR12626">
    <property type="entry name" value="PROGRAMMED CELL DEATH 4"/>
    <property type="match status" value="1"/>
</dbReference>
<dbReference type="AlphaFoldDB" id="A0AAE0SE62"/>
<reference evidence="9" key="2">
    <citation type="journal article" date="2021" name="Genome Biol. Evol.">
        <title>Developing a high-quality reference genome for a parasitic bivalve with doubly uniparental inheritance (Bivalvia: Unionida).</title>
        <authorList>
            <person name="Smith C.H."/>
        </authorList>
    </citation>
    <scope>NUCLEOTIDE SEQUENCE</scope>
    <source>
        <strain evidence="9">CHS0354</strain>
        <tissue evidence="9">Mantle</tissue>
    </source>
</reference>
<evidence type="ECO:0000256" key="3">
    <source>
        <dbReference type="ARBA" id="ARBA00014414"/>
    </source>
</evidence>
<comment type="subcellular location">
    <subcellularLocation>
        <location evidence="1">Cytoplasm</location>
    </subcellularLocation>
</comment>
<evidence type="ECO:0000313" key="10">
    <source>
        <dbReference type="Proteomes" id="UP001195483"/>
    </source>
</evidence>
<name>A0AAE0SE62_9BIVA</name>
<dbReference type="Pfam" id="PF02847">
    <property type="entry name" value="MA3"/>
    <property type="match status" value="2"/>
</dbReference>
<dbReference type="GO" id="GO:0005829">
    <property type="term" value="C:cytosol"/>
    <property type="evidence" value="ECO:0007669"/>
    <property type="project" value="TreeGrafter"/>
</dbReference>
<evidence type="ECO:0000313" key="9">
    <source>
        <dbReference type="EMBL" id="KAK3590202.1"/>
    </source>
</evidence>
<evidence type="ECO:0000256" key="7">
    <source>
        <dbReference type="SAM" id="MobiDB-lite"/>
    </source>
</evidence>
<keyword evidence="4" id="KW-0963">Cytoplasm</keyword>
<evidence type="ECO:0000256" key="4">
    <source>
        <dbReference type="ARBA" id="ARBA00022490"/>
    </source>
</evidence>
<dbReference type="SMART" id="SM00544">
    <property type="entry name" value="MA3"/>
    <property type="match status" value="2"/>
</dbReference>
<evidence type="ECO:0000256" key="5">
    <source>
        <dbReference type="ARBA" id="ARBA00022737"/>
    </source>
</evidence>
<accession>A0AAE0SE62</accession>
<protein>
    <recommendedName>
        <fullName evidence="3">Programmed cell death protein 4</fullName>
    </recommendedName>
</protein>
<dbReference type="EMBL" id="JAEAOA010002345">
    <property type="protein sequence ID" value="KAK3590202.1"/>
    <property type="molecule type" value="Genomic_DNA"/>
</dbReference>
<dbReference type="GO" id="GO:0005634">
    <property type="term" value="C:nucleus"/>
    <property type="evidence" value="ECO:0007669"/>
    <property type="project" value="TreeGrafter"/>
</dbReference>
<keyword evidence="6" id="KW-0539">Nucleus</keyword>
<dbReference type="FunFam" id="1.25.40.180:FF:000009">
    <property type="entry name" value="programmed cell death protein 4"/>
    <property type="match status" value="1"/>
</dbReference>
<sequence length="451" mass="50552">MEIEEIEALAEENNQNGDVDILSAGEASDELGVFRELTEKEKPMRIIRKAKRMHPNSPGKEMQQTVLAVNGNNNAVSKNSRKSRSGRGRGQPKKGGAGGKGTWGAPGDELYADRTYRDAKDPNYDSESEEEYVVEKIEPEISEEELEKIVEPIILEYYDHGSVDEVKDALREINLGNNKSRILEIAVNLALDHKASHRELTSVLIADLCGKLLSNSDVEKGFDHLLRSLTDLTIDTPDAPTVIGQFMARAVADDCLPPKFLSTYKGKVDCEHTQFALEKAELLLSKKHGIVRLDNIWGTGGGIRPVKYLIKQIVLLLKEYLSSGDIAEATRCLQNLEVPHFHHELVYEATYLVLEDGSERSATRMCQLFKSLSDYVIITPEQFSQGFRRVCENLPDICLDVPSAYSLQERFGEMCHREGIMSNRDYQDIPQRGRKRFVSEGDGGRVKEAVL</sequence>
<comment type="caution">
    <text evidence="9">The sequence shown here is derived from an EMBL/GenBank/DDBJ whole genome shotgun (WGS) entry which is preliminary data.</text>
</comment>
<feature type="region of interest" description="Disordered" evidence="7">
    <location>
        <begin position="47"/>
        <end position="110"/>
    </location>
</feature>